<name>E1JU19_SOLFR</name>
<gene>
    <name evidence="3" type="ORF">DesfrDRAFT_1118</name>
</gene>
<dbReference type="eggNOG" id="COG2202">
    <property type="taxonomic scope" value="Bacteria"/>
</dbReference>
<dbReference type="CDD" id="cd00077">
    <property type="entry name" value="HDc"/>
    <property type="match status" value="1"/>
</dbReference>
<dbReference type="InterPro" id="IPR037522">
    <property type="entry name" value="HD_GYP_dom"/>
</dbReference>
<accession>E1JU19</accession>
<dbReference type="AlphaFoldDB" id="E1JU19"/>
<dbReference type="STRING" id="596151.DesfrDRAFT_1118"/>
<proteinExistence type="predicted"/>
<keyword evidence="4" id="KW-1185">Reference proteome</keyword>
<dbReference type="InterPro" id="IPR000700">
    <property type="entry name" value="PAS-assoc_C"/>
</dbReference>
<dbReference type="InterPro" id="IPR003607">
    <property type="entry name" value="HD/PDEase_dom"/>
</dbReference>
<dbReference type="SUPFAM" id="SSF55785">
    <property type="entry name" value="PYP-like sensor domain (PAS domain)"/>
    <property type="match status" value="2"/>
</dbReference>
<organism evidence="3 4">
    <name type="scientific">Solidesulfovibrio fructosivorans JJ]</name>
    <dbReference type="NCBI Taxonomy" id="596151"/>
    <lineage>
        <taxon>Bacteria</taxon>
        <taxon>Pseudomonadati</taxon>
        <taxon>Thermodesulfobacteriota</taxon>
        <taxon>Desulfovibrionia</taxon>
        <taxon>Desulfovibrionales</taxon>
        <taxon>Desulfovibrionaceae</taxon>
        <taxon>Solidesulfovibrio</taxon>
    </lineage>
</organism>
<sequence>MADTPQDHYTLPDLDAAGMDSGALLFHDAPLAVYLRGTDGALLDANMAMAVLFGFDDPAAFLEAMAAIPDQYYLDPDTRASVLSTLARDGRVTGRQFQALGQDGFVIWVEESARRIVSPAGETFYFGYLRDITAEKSTRWALTEIEEKFRGIFENAVEGLFQMTPGGRFVTVNIALARMLAYAAPENLTAMSNAAEHVFVSPADWRELGAVLDAEGMVRGHEVELFRADGTRIFASIHARAVRDVDGGIVLFEGSMEDVTERRQSQEQLRQSLARTSTLFHQTVKSLATTVRFRDPYTASHQDNVARLAEAMARTMGLCEDMTAGIRVAGQLHDIGKINVPVRYLSKPGRLVGLEWEFMKRHAQTGYEILKDIDFPWPVAEIVWAHHERLDGSGYPRGLTGAAIGIEARILAVADVLDAMASNRPYRPALGVEAALAELIRHRGATFDPDAVDAARSVIRDGVVRY</sequence>
<dbReference type="eggNOG" id="COG2206">
    <property type="taxonomic scope" value="Bacteria"/>
</dbReference>
<evidence type="ECO:0000313" key="4">
    <source>
        <dbReference type="Proteomes" id="UP000006250"/>
    </source>
</evidence>
<dbReference type="PROSITE" id="PS50113">
    <property type="entry name" value="PAC"/>
    <property type="match status" value="2"/>
</dbReference>
<dbReference type="NCBIfam" id="TIGR00277">
    <property type="entry name" value="HDIG"/>
    <property type="match status" value="1"/>
</dbReference>
<evidence type="ECO:0000259" key="2">
    <source>
        <dbReference type="PROSITE" id="PS51832"/>
    </source>
</evidence>
<dbReference type="Proteomes" id="UP000006250">
    <property type="component" value="Unassembled WGS sequence"/>
</dbReference>
<dbReference type="Pfam" id="PF13426">
    <property type="entry name" value="PAS_9"/>
    <property type="match status" value="1"/>
</dbReference>
<dbReference type="InterPro" id="IPR006675">
    <property type="entry name" value="HDIG_dom"/>
</dbReference>
<dbReference type="PROSITE" id="PS51832">
    <property type="entry name" value="HD_GYP"/>
    <property type="match status" value="1"/>
</dbReference>
<dbReference type="EMBL" id="AECZ01000006">
    <property type="protein sequence ID" value="EFL51949.1"/>
    <property type="molecule type" value="Genomic_DNA"/>
</dbReference>
<protein>
    <submittedName>
        <fullName evidence="3">Putative PAS/PAC sensor protein</fullName>
    </submittedName>
</protein>
<dbReference type="Gene3D" id="1.10.3210.10">
    <property type="entry name" value="Hypothetical protein af1432"/>
    <property type="match status" value="1"/>
</dbReference>
<dbReference type="OrthoDB" id="9769359at2"/>
<evidence type="ECO:0000259" key="1">
    <source>
        <dbReference type="PROSITE" id="PS50113"/>
    </source>
</evidence>
<dbReference type="PANTHER" id="PTHR43155:SF2">
    <property type="entry name" value="CYCLIC DI-GMP PHOSPHODIESTERASE PA4108"/>
    <property type="match status" value="1"/>
</dbReference>
<dbReference type="PANTHER" id="PTHR43155">
    <property type="entry name" value="CYCLIC DI-GMP PHOSPHODIESTERASE PA4108-RELATED"/>
    <property type="match status" value="1"/>
</dbReference>
<dbReference type="RefSeq" id="WP_005991909.1">
    <property type="nucleotide sequence ID" value="NZ_AECZ01000006.1"/>
</dbReference>
<dbReference type="InterPro" id="IPR000014">
    <property type="entry name" value="PAS"/>
</dbReference>
<dbReference type="Gene3D" id="3.30.450.20">
    <property type="entry name" value="PAS domain"/>
    <property type="match status" value="2"/>
</dbReference>
<dbReference type="NCBIfam" id="TIGR00229">
    <property type="entry name" value="sensory_box"/>
    <property type="match status" value="2"/>
</dbReference>
<feature type="domain" description="PAC" evidence="1">
    <location>
        <begin position="93"/>
        <end position="144"/>
    </location>
</feature>
<dbReference type="SMART" id="SM00471">
    <property type="entry name" value="HDc"/>
    <property type="match status" value="1"/>
</dbReference>
<reference evidence="3 4" key="1">
    <citation type="submission" date="2010-08" db="EMBL/GenBank/DDBJ databases">
        <title>The draft genome of Desulfovibrio fructosovorans JJ.</title>
        <authorList>
            <consortium name="US DOE Joint Genome Institute (JGI-PGF)"/>
            <person name="Lucas S."/>
            <person name="Copeland A."/>
            <person name="Lapidus A."/>
            <person name="Cheng J.-F."/>
            <person name="Bruce D."/>
            <person name="Goodwin L."/>
            <person name="Pitluck S."/>
            <person name="Land M.L."/>
            <person name="Hauser L."/>
            <person name="Chang Y.-J."/>
            <person name="Jeffries C."/>
            <person name="Wall J.D."/>
            <person name="Stahl D.A."/>
            <person name="Arkin A.P."/>
            <person name="Dehal P."/>
            <person name="Stolyar S.M."/>
            <person name="Hazen T.C."/>
            <person name="Woyke T.J."/>
        </authorList>
    </citation>
    <scope>NUCLEOTIDE SEQUENCE [LARGE SCALE GENOMIC DNA]</scope>
    <source>
        <strain evidence="3 4">JJ</strain>
    </source>
</reference>
<feature type="domain" description="HD-GYP" evidence="2">
    <location>
        <begin position="276"/>
        <end position="466"/>
    </location>
</feature>
<dbReference type="Pfam" id="PF13487">
    <property type="entry name" value="HD_5"/>
    <property type="match status" value="1"/>
</dbReference>
<comment type="caution">
    <text evidence="3">The sequence shown here is derived from an EMBL/GenBank/DDBJ whole genome shotgun (WGS) entry which is preliminary data.</text>
</comment>
<feature type="domain" description="PAC" evidence="1">
    <location>
        <begin position="219"/>
        <end position="271"/>
    </location>
</feature>
<dbReference type="InterPro" id="IPR035965">
    <property type="entry name" value="PAS-like_dom_sf"/>
</dbReference>
<evidence type="ECO:0000313" key="3">
    <source>
        <dbReference type="EMBL" id="EFL51949.1"/>
    </source>
</evidence>
<dbReference type="SUPFAM" id="SSF109604">
    <property type="entry name" value="HD-domain/PDEase-like"/>
    <property type="match status" value="1"/>
</dbReference>